<evidence type="ECO:0000256" key="1">
    <source>
        <dbReference type="SAM" id="MobiDB-lite"/>
    </source>
</evidence>
<keyword evidence="2" id="KW-0812">Transmembrane</keyword>
<accession>A0A6A5TAI0</accession>
<keyword evidence="2" id="KW-1133">Transmembrane helix</keyword>
<evidence type="ECO:0000313" key="3">
    <source>
        <dbReference type="EMBL" id="KAF1949955.1"/>
    </source>
</evidence>
<feature type="region of interest" description="Disordered" evidence="1">
    <location>
        <begin position="93"/>
        <end position="116"/>
    </location>
</feature>
<dbReference type="Proteomes" id="UP000800035">
    <property type="component" value="Unassembled WGS sequence"/>
</dbReference>
<feature type="transmembrane region" description="Helical" evidence="2">
    <location>
        <begin position="28"/>
        <end position="46"/>
    </location>
</feature>
<proteinExistence type="predicted"/>
<dbReference type="AlphaFoldDB" id="A0A6A5TAI0"/>
<sequence length="159" mass="17835">MFETEDIAHYEEENAHDGSGGYQYCDEVALLGLIAWLIVMAVTGALRRLSVAKASMKYINNDFMGRNILSFVNEFLIRGRDLQLLATGPHHQLRAHESDKKARMRDREESGEDVVPDGPAREFSVFTRALGHAAELGVRTRWRKRFGGSGAEVKVSWGV</sequence>
<evidence type="ECO:0000256" key="2">
    <source>
        <dbReference type="SAM" id="Phobius"/>
    </source>
</evidence>
<reference evidence="3" key="1">
    <citation type="journal article" date="2020" name="Stud. Mycol.">
        <title>101 Dothideomycetes genomes: a test case for predicting lifestyles and emergence of pathogens.</title>
        <authorList>
            <person name="Haridas S."/>
            <person name="Albert R."/>
            <person name="Binder M."/>
            <person name="Bloem J."/>
            <person name="Labutti K."/>
            <person name="Salamov A."/>
            <person name="Andreopoulos B."/>
            <person name="Baker S."/>
            <person name="Barry K."/>
            <person name="Bills G."/>
            <person name="Bluhm B."/>
            <person name="Cannon C."/>
            <person name="Castanera R."/>
            <person name="Culley D."/>
            <person name="Daum C."/>
            <person name="Ezra D."/>
            <person name="Gonzalez J."/>
            <person name="Henrissat B."/>
            <person name="Kuo A."/>
            <person name="Liang C."/>
            <person name="Lipzen A."/>
            <person name="Lutzoni F."/>
            <person name="Magnuson J."/>
            <person name="Mondo S."/>
            <person name="Nolan M."/>
            <person name="Ohm R."/>
            <person name="Pangilinan J."/>
            <person name="Park H.-J."/>
            <person name="Ramirez L."/>
            <person name="Alfaro M."/>
            <person name="Sun H."/>
            <person name="Tritt A."/>
            <person name="Yoshinaga Y."/>
            <person name="Zwiers L.-H."/>
            <person name="Turgeon B."/>
            <person name="Goodwin S."/>
            <person name="Spatafora J."/>
            <person name="Crous P."/>
            <person name="Grigoriev I."/>
        </authorList>
    </citation>
    <scope>NUCLEOTIDE SEQUENCE</scope>
    <source>
        <strain evidence="3">CBS 675.92</strain>
    </source>
</reference>
<keyword evidence="2" id="KW-0472">Membrane</keyword>
<protein>
    <submittedName>
        <fullName evidence="3">Uncharacterized protein</fullName>
    </submittedName>
</protein>
<organism evidence="3 4">
    <name type="scientific">Byssothecium circinans</name>
    <dbReference type="NCBI Taxonomy" id="147558"/>
    <lineage>
        <taxon>Eukaryota</taxon>
        <taxon>Fungi</taxon>
        <taxon>Dikarya</taxon>
        <taxon>Ascomycota</taxon>
        <taxon>Pezizomycotina</taxon>
        <taxon>Dothideomycetes</taxon>
        <taxon>Pleosporomycetidae</taxon>
        <taxon>Pleosporales</taxon>
        <taxon>Massarineae</taxon>
        <taxon>Massarinaceae</taxon>
        <taxon>Byssothecium</taxon>
    </lineage>
</organism>
<keyword evidence="4" id="KW-1185">Reference proteome</keyword>
<dbReference type="EMBL" id="ML977030">
    <property type="protein sequence ID" value="KAF1949955.1"/>
    <property type="molecule type" value="Genomic_DNA"/>
</dbReference>
<name>A0A6A5TAI0_9PLEO</name>
<evidence type="ECO:0000313" key="4">
    <source>
        <dbReference type="Proteomes" id="UP000800035"/>
    </source>
</evidence>
<gene>
    <name evidence="3" type="ORF">CC80DRAFT_554856</name>
</gene>
<feature type="compositionally biased region" description="Basic and acidic residues" evidence="1">
    <location>
        <begin position="94"/>
        <end position="108"/>
    </location>
</feature>